<keyword evidence="3" id="KW-1185">Reference proteome</keyword>
<keyword evidence="2" id="KW-0808">Transferase</keyword>
<organism evidence="2 3">
    <name type="scientific">Rhabdobacter roseus</name>
    <dbReference type="NCBI Taxonomy" id="1655419"/>
    <lineage>
        <taxon>Bacteria</taxon>
        <taxon>Pseudomonadati</taxon>
        <taxon>Bacteroidota</taxon>
        <taxon>Cytophagia</taxon>
        <taxon>Cytophagales</taxon>
        <taxon>Cytophagaceae</taxon>
        <taxon>Rhabdobacter</taxon>
    </lineage>
</organism>
<feature type="domain" description="Glycosyltransferase 2-like" evidence="1">
    <location>
        <begin position="13"/>
        <end position="172"/>
    </location>
</feature>
<dbReference type="AlphaFoldDB" id="A0A840TH22"/>
<gene>
    <name evidence="2" type="ORF">HNQ92_001572</name>
</gene>
<dbReference type="GO" id="GO:0016758">
    <property type="term" value="F:hexosyltransferase activity"/>
    <property type="evidence" value="ECO:0007669"/>
    <property type="project" value="UniProtKB-ARBA"/>
</dbReference>
<protein>
    <submittedName>
        <fullName evidence="2">Glycosyltransferase involved in cell wall biosynthesis</fullName>
    </submittedName>
</protein>
<dbReference type="CDD" id="cd04196">
    <property type="entry name" value="GT_2_like_d"/>
    <property type="match status" value="1"/>
</dbReference>
<dbReference type="SUPFAM" id="SSF53448">
    <property type="entry name" value="Nucleotide-diphospho-sugar transferases"/>
    <property type="match status" value="1"/>
</dbReference>
<dbReference type="Gene3D" id="3.90.550.10">
    <property type="entry name" value="Spore Coat Polysaccharide Biosynthesis Protein SpsA, Chain A"/>
    <property type="match status" value="1"/>
</dbReference>
<comment type="caution">
    <text evidence="2">The sequence shown here is derived from an EMBL/GenBank/DDBJ whole genome shotgun (WGS) entry which is preliminary data.</text>
</comment>
<dbReference type="PANTHER" id="PTHR22916:SF3">
    <property type="entry name" value="UDP-GLCNAC:BETAGAL BETA-1,3-N-ACETYLGLUCOSAMINYLTRANSFERASE-LIKE PROTEIN 1"/>
    <property type="match status" value="1"/>
</dbReference>
<dbReference type="InterPro" id="IPR029044">
    <property type="entry name" value="Nucleotide-diphossugar_trans"/>
</dbReference>
<dbReference type="Proteomes" id="UP000557307">
    <property type="component" value="Unassembled WGS sequence"/>
</dbReference>
<dbReference type="PANTHER" id="PTHR22916">
    <property type="entry name" value="GLYCOSYLTRANSFERASE"/>
    <property type="match status" value="1"/>
</dbReference>
<reference evidence="2 3" key="1">
    <citation type="submission" date="2020-08" db="EMBL/GenBank/DDBJ databases">
        <title>Genomic Encyclopedia of Type Strains, Phase IV (KMG-IV): sequencing the most valuable type-strain genomes for metagenomic binning, comparative biology and taxonomic classification.</title>
        <authorList>
            <person name="Goeker M."/>
        </authorList>
    </citation>
    <scope>NUCLEOTIDE SEQUENCE [LARGE SCALE GENOMIC DNA]</scope>
    <source>
        <strain evidence="2 3">DSM 105074</strain>
    </source>
</reference>
<proteinExistence type="predicted"/>
<sequence>MSTETTPALPLVSIALCVYNGEKYLRAQLDTLVHQTYPHLEIVAVDDCSRDASVAILKEYQEKYPFLRISANEKNLGYTKNFEKALTLCRGELLALADQDDVWELDKIRLQVQALDSNLLIYHDSAFLNEAGKPVHKKMSDIIRLYRGNEPETFLLFNCVSGHSCLFRRALLPYILPFPVEFPHDQWIAYVATNLGTIDFLPQCLVGYRQHNANSTDILNRRRKIDKKYHENRDLAKLRRDLKWIKQCATFRANKNQAFLDEFVWLFEERLASFFSFRYARLIQAHYEKLYFIPYKRNTTKGGFVRRQAWGLRAKLLWERYVASLPSLFD</sequence>
<accession>A0A840TH22</accession>
<evidence type="ECO:0000313" key="3">
    <source>
        <dbReference type="Proteomes" id="UP000557307"/>
    </source>
</evidence>
<dbReference type="EMBL" id="JACHGF010000002">
    <property type="protein sequence ID" value="MBB5283446.1"/>
    <property type="molecule type" value="Genomic_DNA"/>
</dbReference>
<dbReference type="InterPro" id="IPR001173">
    <property type="entry name" value="Glyco_trans_2-like"/>
</dbReference>
<evidence type="ECO:0000259" key="1">
    <source>
        <dbReference type="Pfam" id="PF00535"/>
    </source>
</evidence>
<evidence type="ECO:0000313" key="2">
    <source>
        <dbReference type="EMBL" id="MBB5283446.1"/>
    </source>
</evidence>
<name>A0A840TH22_9BACT</name>
<dbReference type="Pfam" id="PF00535">
    <property type="entry name" value="Glycos_transf_2"/>
    <property type="match status" value="1"/>
</dbReference>